<protein>
    <recommendedName>
        <fullName evidence="3">Encoded protein</fullName>
    </recommendedName>
</protein>
<proteinExistence type="predicted"/>
<accession>A0ABQ7FTM5</accession>
<dbReference type="EMBL" id="MU071959">
    <property type="protein sequence ID" value="KAF5825802.1"/>
    <property type="molecule type" value="Genomic_DNA"/>
</dbReference>
<keyword evidence="2" id="KW-1185">Reference proteome</keyword>
<sequence>MPAFCKPVGSRNLKFSSTSLDCVINPLSACYSGNKDLRVDPGNKNGFPIGFRYREGEQQINIFFSRKGCPFSCKCCE</sequence>
<evidence type="ECO:0000313" key="1">
    <source>
        <dbReference type="EMBL" id="KAF5825802.1"/>
    </source>
</evidence>
<evidence type="ECO:0008006" key="3">
    <source>
        <dbReference type="Google" id="ProtNLM"/>
    </source>
</evidence>
<dbReference type="Proteomes" id="UP000815325">
    <property type="component" value="Unassembled WGS sequence"/>
</dbReference>
<reference evidence="1" key="1">
    <citation type="submission" date="2017-08" db="EMBL/GenBank/DDBJ databases">
        <authorList>
            <person name="Polle J.E."/>
            <person name="Barry K."/>
            <person name="Cushman J."/>
            <person name="Schmutz J."/>
            <person name="Tran D."/>
            <person name="Hathwaick L.T."/>
            <person name="Yim W.C."/>
            <person name="Jenkins J."/>
            <person name="Mckie-Krisberg Z.M."/>
            <person name="Prochnik S."/>
            <person name="Lindquist E."/>
            <person name="Dockter R.B."/>
            <person name="Adam C."/>
            <person name="Molina H."/>
            <person name="Bunkerborg J."/>
            <person name="Jin E."/>
            <person name="Buchheim M."/>
            <person name="Magnuson J."/>
        </authorList>
    </citation>
    <scope>NUCLEOTIDE SEQUENCE</scope>
    <source>
        <strain evidence="1">CCAP 19/18</strain>
    </source>
</reference>
<gene>
    <name evidence="1" type="ORF">DUNSADRAFT_6863</name>
</gene>
<name>A0ABQ7FTM5_DUNSA</name>
<comment type="caution">
    <text evidence="1">The sequence shown here is derived from an EMBL/GenBank/DDBJ whole genome shotgun (WGS) entry which is preliminary data.</text>
</comment>
<organism evidence="1 2">
    <name type="scientific">Dunaliella salina</name>
    <name type="common">Green alga</name>
    <name type="synonym">Protococcus salinus</name>
    <dbReference type="NCBI Taxonomy" id="3046"/>
    <lineage>
        <taxon>Eukaryota</taxon>
        <taxon>Viridiplantae</taxon>
        <taxon>Chlorophyta</taxon>
        <taxon>core chlorophytes</taxon>
        <taxon>Chlorophyceae</taxon>
        <taxon>CS clade</taxon>
        <taxon>Chlamydomonadales</taxon>
        <taxon>Dunaliellaceae</taxon>
        <taxon>Dunaliella</taxon>
    </lineage>
</organism>
<evidence type="ECO:0000313" key="2">
    <source>
        <dbReference type="Proteomes" id="UP000815325"/>
    </source>
</evidence>